<dbReference type="Gramene" id="TVT98383">
    <property type="protein sequence ID" value="TVT98383"/>
    <property type="gene ID" value="EJB05_56323"/>
</dbReference>
<dbReference type="EMBL" id="RWGY01000866">
    <property type="protein sequence ID" value="TVT98383.1"/>
    <property type="molecule type" value="Genomic_DNA"/>
</dbReference>
<dbReference type="AlphaFoldDB" id="A0A5J9SHQ2"/>
<evidence type="ECO:0000313" key="2">
    <source>
        <dbReference type="Proteomes" id="UP000324897"/>
    </source>
</evidence>
<comment type="caution">
    <text evidence="1">The sequence shown here is derived from an EMBL/GenBank/DDBJ whole genome shotgun (WGS) entry which is preliminary data.</text>
</comment>
<organism evidence="1 2">
    <name type="scientific">Eragrostis curvula</name>
    <name type="common">weeping love grass</name>
    <dbReference type="NCBI Taxonomy" id="38414"/>
    <lineage>
        <taxon>Eukaryota</taxon>
        <taxon>Viridiplantae</taxon>
        <taxon>Streptophyta</taxon>
        <taxon>Embryophyta</taxon>
        <taxon>Tracheophyta</taxon>
        <taxon>Spermatophyta</taxon>
        <taxon>Magnoliopsida</taxon>
        <taxon>Liliopsida</taxon>
        <taxon>Poales</taxon>
        <taxon>Poaceae</taxon>
        <taxon>PACMAD clade</taxon>
        <taxon>Chloridoideae</taxon>
        <taxon>Eragrostideae</taxon>
        <taxon>Eragrostidinae</taxon>
        <taxon>Eragrostis</taxon>
    </lineage>
</organism>
<accession>A0A5J9SHQ2</accession>
<evidence type="ECO:0000313" key="1">
    <source>
        <dbReference type="EMBL" id="TVT98383.1"/>
    </source>
</evidence>
<protein>
    <submittedName>
        <fullName evidence="1">Uncharacterized protein</fullName>
    </submittedName>
</protein>
<keyword evidence="2" id="KW-1185">Reference proteome</keyword>
<name>A0A5J9SHQ2_9POAL</name>
<reference evidence="1 2" key="1">
    <citation type="journal article" date="2019" name="Sci. Rep.">
        <title>A high-quality genome of Eragrostis curvula grass provides insights into Poaceae evolution and supports new strategies to enhance forage quality.</title>
        <authorList>
            <person name="Carballo J."/>
            <person name="Santos B.A.C.M."/>
            <person name="Zappacosta D."/>
            <person name="Garbus I."/>
            <person name="Selva J.P."/>
            <person name="Gallo C.A."/>
            <person name="Diaz A."/>
            <person name="Albertini E."/>
            <person name="Caccamo M."/>
            <person name="Echenique V."/>
        </authorList>
    </citation>
    <scope>NUCLEOTIDE SEQUENCE [LARGE SCALE GENOMIC DNA]</scope>
    <source>
        <strain evidence="2">cv. Victoria</strain>
        <tissue evidence="1">Leaf</tissue>
    </source>
</reference>
<feature type="non-terminal residue" evidence="1">
    <location>
        <position position="1"/>
    </location>
</feature>
<dbReference type="Proteomes" id="UP000324897">
    <property type="component" value="Unassembled WGS sequence"/>
</dbReference>
<proteinExistence type="predicted"/>
<sequence length="157" mass="17396">MSSPNLITPAILQREASSAMSLIIAPGCGDAPSKMQRFRRFHIAHDTSITSVLNPLFFSFGTLLSACRHHFLNDCSSAEGTHLGESMKPDLPGHHTIDEHVLHGLWSGCCNPLRARWSAVQHRFRIASQRKSFTLRGAQDFQSLLYGSNLIAPMKNL</sequence>
<gene>
    <name evidence="1" type="ORF">EJB05_56323</name>
</gene>